<name>A0A0J6ZG14_9MYCO</name>
<dbReference type="InterPro" id="IPR000994">
    <property type="entry name" value="Pept_M24"/>
</dbReference>
<dbReference type="CDD" id="cd01066">
    <property type="entry name" value="APP_MetAP"/>
    <property type="match status" value="1"/>
</dbReference>
<keyword evidence="2" id="KW-0645">Protease</keyword>
<accession>A0A0J6ZG14</accession>
<reference evidence="2 3" key="1">
    <citation type="journal article" date="2015" name="Genome Biol. Evol.">
        <title>Characterization of Three Mycobacterium spp. with Potential Use in Bioremediation by Genome Sequencing and Comparative Genomics.</title>
        <authorList>
            <person name="Das S."/>
            <person name="Pettersson B.M."/>
            <person name="Behra P.R."/>
            <person name="Ramesh M."/>
            <person name="Dasgupta S."/>
            <person name="Bhattacharya A."/>
            <person name="Kirsebom L.A."/>
        </authorList>
    </citation>
    <scope>NUCLEOTIDE SEQUENCE [LARGE SCALE GENOMIC DNA]</scope>
    <source>
        <strain evidence="2 3">DSM 43826</strain>
    </source>
</reference>
<dbReference type="Proteomes" id="UP000036513">
    <property type="component" value="Unassembled WGS sequence"/>
</dbReference>
<dbReference type="EC" id="3.4.13.9" evidence="2"/>
<evidence type="ECO:0000313" key="3">
    <source>
        <dbReference type="Proteomes" id="UP000036513"/>
    </source>
</evidence>
<dbReference type="Gene3D" id="3.90.230.10">
    <property type="entry name" value="Creatinase/methionine aminopeptidase superfamily"/>
    <property type="match status" value="1"/>
</dbReference>
<proteinExistence type="predicted"/>
<gene>
    <name evidence="2" type="primary">pepQ</name>
    <name evidence="2" type="ORF">MCHLDSM_00206</name>
</gene>
<evidence type="ECO:0000259" key="1">
    <source>
        <dbReference type="Pfam" id="PF00557"/>
    </source>
</evidence>
<dbReference type="SMR" id="A0A0J6ZG14"/>
<dbReference type="PATRIC" id="fig|37916.4.peg.210"/>
<keyword evidence="3" id="KW-1185">Reference proteome</keyword>
<dbReference type="STRING" id="37916.MCHLDSM_00206"/>
<feature type="domain" description="Peptidase M24" evidence="1">
    <location>
        <begin position="191"/>
        <end position="398"/>
    </location>
</feature>
<dbReference type="Pfam" id="PF00557">
    <property type="entry name" value="Peptidase_M24"/>
    <property type="match status" value="1"/>
</dbReference>
<dbReference type="InterPro" id="IPR050659">
    <property type="entry name" value="Peptidase_M24B"/>
</dbReference>
<dbReference type="EMBL" id="JYNL01000002">
    <property type="protein sequence ID" value="KMO83746.1"/>
    <property type="molecule type" value="Genomic_DNA"/>
</dbReference>
<evidence type="ECO:0000313" key="2">
    <source>
        <dbReference type="EMBL" id="KMO83746.1"/>
    </source>
</evidence>
<protein>
    <submittedName>
        <fullName evidence="2">Xaa-Pro dipeptidase</fullName>
        <ecNumber evidence="2">3.4.13.9</ecNumber>
    </submittedName>
</protein>
<comment type="caution">
    <text evidence="2">The sequence shown here is derived from an EMBL/GenBank/DDBJ whole genome shotgun (WGS) entry which is preliminary data.</text>
</comment>
<keyword evidence="2" id="KW-0378">Hydrolase</keyword>
<dbReference type="RefSeq" id="WP_234713806.1">
    <property type="nucleotide sequence ID" value="NZ_JYNL01000002.1"/>
</dbReference>
<dbReference type="GO" id="GO:0102009">
    <property type="term" value="F:proline dipeptidase activity"/>
    <property type="evidence" value="ECO:0007669"/>
    <property type="project" value="UniProtKB-EC"/>
</dbReference>
<dbReference type="PANTHER" id="PTHR46112:SF2">
    <property type="entry name" value="XAA-PRO AMINOPEPTIDASE P-RELATED"/>
    <property type="match status" value="1"/>
</dbReference>
<dbReference type="AlphaFoldDB" id="A0A0J6ZG14"/>
<organism evidence="2 3">
    <name type="scientific">Mycolicibacterium chlorophenolicum</name>
    <dbReference type="NCBI Taxonomy" id="37916"/>
    <lineage>
        <taxon>Bacteria</taxon>
        <taxon>Bacillati</taxon>
        <taxon>Actinomycetota</taxon>
        <taxon>Actinomycetes</taxon>
        <taxon>Mycobacteriales</taxon>
        <taxon>Mycobacteriaceae</taxon>
        <taxon>Mycolicibacterium</taxon>
    </lineage>
</organism>
<dbReference type="SUPFAM" id="SSF55920">
    <property type="entry name" value="Creatinase/aminopeptidase"/>
    <property type="match status" value="1"/>
</dbReference>
<dbReference type="Gene3D" id="3.40.350.10">
    <property type="entry name" value="Creatinase/prolidase N-terminal domain"/>
    <property type="match status" value="1"/>
</dbReference>
<dbReference type="InterPro" id="IPR036005">
    <property type="entry name" value="Creatinase/aminopeptidase-like"/>
</dbReference>
<keyword evidence="2" id="KW-0224">Dipeptidase</keyword>
<dbReference type="PANTHER" id="PTHR46112">
    <property type="entry name" value="AMINOPEPTIDASE"/>
    <property type="match status" value="1"/>
</dbReference>
<dbReference type="InterPro" id="IPR029149">
    <property type="entry name" value="Creatin/AminoP/Spt16_N"/>
</dbReference>
<sequence>MTAQVNAAAVASPGASMGVDWETRVDFDRLRTERYRRVQDELAKSDLGALILFDMNNIRYTTATHIGNWARDKLFRCALIMRGRDPVMWDIGSAARQHKMHAPWFGEDTWRAGVSSWRGAIPETVGIERGNAKKIADLLRDNGLAGEPIGVDIVEIPVLRALEAEGLHIVNGQQFMVWTRRIKTVDEIALLDHAAGMVDAAYDELYRALHVGMKENETVALVNRVLYELGSEEVEAVNAISGERCSPHPHVFSDRMMRPGDTAYFDIIHSYMGYRTCYYRTLNVGSANSAQRDAYTRAREAIDAAIAEVRPGASSADIARAFPSATDLGYANEEEAFGLQYCHGIGLGLWEYPLISRYHSLEHPVEIEESMVFALETYWHTADGASAARIEEEVVVTADGARVITRFPADELLVAGTRYWNGVSFNTSTVPADAPLASTSQ</sequence>
<dbReference type="SUPFAM" id="SSF53092">
    <property type="entry name" value="Creatinase/prolidase N-terminal domain"/>
    <property type="match status" value="1"/>
</dbReference>